<dbReference type="EnsemblFungi" id="PTTG_25363-t43_1">
    <property type="protein sequence ID" value="PTTG_25363-t43_1-p1"/>
    <property type="gene ID" value="PTTG_25363"/>
</dbReference>
<dbReference type="InterPro" id="IPR011012">
    <property type="entry name" value="Longin-like_dom_sf"/>
</dbReference>
<dbReference type="AlphaFoldDB" id="A0A180H315"/>
<evidence type="ECO:0000256" key="1">
    <source>
        <dbReference type="ARBA" id="ARBA00004308"/>
    </source>
</evidence>
<evidence type="ECO:0000256" key="3">
    <source>
        <dbReference type="ARBA" id="ARBA00022448"/>
    </source>
</evidence>
<dbReference type="PIRSF" id="PIRSF015588">
    <property type="entry name" value="AP_complex_sigma"/>
    <property type="match status" value="1"/>
</dbReference>
<comment type="similarity">
    <text evidence="2 6">Belongs to the adaptor complexes small subunit family.</text>
</comment>
<sequence length="222" mass="24913">MIHAVLVFNNDGKPRLSKFYSQPGSSPALTSKERRTKDCLISSSSPSNLKYEFLKTIYNLTNHHQNTKAGGVSSSKTNFINLDHSVLALLNKPLVHKNALPNAGPPNLDFFQLHPEYLNLELCLVYRNYATLFFVFLIDQSESQLGILDLIQVFVESLDKCFKNVCELDLIFNYDKLDLLLSQIILGGIVLDTSVESIIFNFQSQLKILKQSSSSSSFSTSL</sequence>
<reference evidence="8" key="2">
    <citation type="submission" date="2016-05" db="EMBL/GenBank/DDBJ databases">
        <title>Comparative analysis highlights variable genome content of wheat rusts and divergence of the mating loci.</title>
        <authorList>
            <person name="Cuomo C.A."/>
            <person name="Bakkeren G."/>
            <person name="Szabo L."/>
            <person name="Khalil H."/>
            <person name="Joly D."/>
            <person name="Goldberg J."/>
            <person name="Young S."/>
            <person name="Zeng Q."/>
            <person name="Fellers J."/>
        </authorList>
    </citation>
    <scope>NUCLEOTIDE SEQUENCE [LARGE SCALE GENOMIC DNA]</scope>
    <source>
        <strain evidence="8">1-1 BBBD Race 1</strain>
    </source>
</reference>
<evidence type="ECO:0000256" key="6">
    <source>
        <dbReference type="PIRNR" id="PIRNR015588"/>
    </source>
</evidence>
<dbReference type="InterPro" id="IPR022775">
    <property type="entry name" value="AP_mu_sigma_su"/>
</dbReference>
<dbReference type="Proteomes" id="UP000005240">
    <property type="component" value="Unassembled WGS sequence"/>
</dbReference>
<keyword evidence="5 6" id="KW-0472">Membrane</keyword>
<keyword evidence="4 6" id="KW-0653">Protein transport</keyword>
<proteinExistence type="inferred from homology"/>
<dbReference type="Gene3D" id="3.30.450.60">
    <property type="match status" value="1"/>
</dbReference>
<dbReference type="VEuPathDB" id="FungiDB:PTTG_25363"/>
<gene>
    <name evidence="8" type="ORF">PTTG_25363</name>
</gene>
<keyword evidence="3 6" id="KW-0813">Transport</keyword>
<dbReference type="EMBL" id="ADAS02000003">
    <property type="protein sequence ID" value="OAV99390.1"/>
    <property type="molecule type" value="Genomic_DNA"/>
</dbReference>
<organism evidence="8">
    <name type="scientific">Puccinia triticina (isolate 1-1 / race 1 (BBBD))</name>
    <name type="common">Brown leaf rust fungus</name>
    <dbReference type="NCBI Taxonomy" id="630390"/>
    <lineage>
        <taxon>Eukaryota</taxon>
        <taxon>Fungi</taxon>
        <taxon>Dikarya</taxon>
        <taxon>Basidiomycota</taxon>
        <taxon>Pucciniomycotina</taxon>
        <taxon>Pucciniomycetes</taxon>
        <taxon>Pucciniales</taxon>
        <taxon>Pucciniaceae</taxon>
        <taxon>Puccinia</taxon>
    </lineage>
</organism>
<evidence type="ECO:0000313" key="9">
    <source>
        <dbReference type="EnsemblFungi" id="PTTG_25363-t43_1-p1"/>
    </source>
</evidence>
<evidence type="ECO:0000256" key="5">
    <source>
        <dbReference type="ARBA" id="ARBA00023136"/>
    </source>
</evidence>
<reference evidence="8" key="1">
    <citation type="submission" date="2009-11" db="EMBL/GenBank/DDBJ databases">
        <authorList>
            <consortium name="The Broad Institute Genome Sequencing Platform"/>
            <person name="Ward D."/>
            <person name="Feldgarden M."/>
            <person name="Earl A."/>
            <person name="Young S.K."/>
            <person name="Zeng Q."/>
            <person name="Koehrsen M."/>
            <person name="Alvarado L."/>
            <person name="Berlin A."/>
            <person name="Bochicchio J."/>
            <person name="Borenstein D."/>
            <person name="Chapman S.B."/>
            <person name="Chen Z."/>
            <person name="Engels R."/>
            <person name="Freedman E."/>
            <person name="Gellesch M."/>
            <person name="Goldberg J."/>
            <person name="Griggs A."/>
            <person name="Gujja S."/>
            <person name="Heilman E."/>
            <person name="Heiman D."/>
            <person name="Hepburn T."/>
            <person name="Howarth C."/>
            <person name="Jen D."/>
            <person name="Larson L."/>
            <person name="Lewis B."/>
            <person name="Mehta T."/>
            <person name="Park D."/>
            <person name="Pearson M."/>
            <person name="Roberts A."/>
            <person name="Saif S."/>
            <person name="Shea T."/>
            <person name="Shenoy N."/>
            <person name="Sisk P."/>
            <person name="Stolte C."/>
            <person name="Sykes S."/>
            <person name="Thomson T."/>
            <person name="Walk T."/>
            <person name="White J."/>
            <person name="Yandava C."/>
            <person name="Izard J."/>
            <person name="Baranova O.V."/>
            <person name="Blanton J.M."/>
            <person name="Tanner A.C."/>
            <person name="Dewhirst F.E."/>
            <person name="Haas B."/>
            <person name="Nusbaum C."/>
            <person name="Birren B."/>
        </authorList>
    </citation>
    <scope>NUCLEOTIDE SEQUENCE [LARGE SCALE GENOMIC DNA]</scope>
    <source>
        <strain evidence="8">1-1 BBBD Race 1</strain>
    </source>
</reference>
<dbReference type="SUPFAM" id="SSF64356">
    <property type="entry name" value="SNARE-like"/>
    <property type="match status" value="1"/>
</dbReference>
<reference evidence="9" key="4">
    <citation type="submission" date="2025-05" db="UniProtKB">
        <authorList>
            <consortium name="EnsemblFungi"/>
        </authorList>
    </citation>
    <scope>IDENTIFICATION</scope>
    <source>
        <strain evidence="9">isolate 1-1 / race 1 (BBBD)</strain>
    </source>
</reference>
<dbReference type="GO" id="GO:0012505">
    <property type="term" value="C:endomembrane system"/>
    <property type="evidence" value="ECO:0007669"/>
    <property type="project" value="UniProtKB-SubCell"/>
</dbReference>
<evidence type="ECO:0000256" key="2">
    <source>
        <dbReference type="ARBA" id="ARBA00006972"/>
    </source>
</evidence>
<dbReference type="Pfam" id="PF01217">
    <property type="entry name" value="Clat_adaptor_s"/>
    <property type="match status" value="1"/>
</dbReference>
<comment type="subcellular location">
    <subcellularLocation>
        <location evidence="1">Endomembrane system</location>
    </subcellularLocation>
</comment>
<protein>
    <recommendedName>
        <fullName evidence="6">AP complex subunit sigma</fullName>
    </recommendedName>
</protein>
<accession>A0A180H315</accession>
<evidence type="ECO:0000313" key="10">
    <source>
        <dbReference type="Proteomes" id="UP000005240"/>
    </source>
</evidence>
<dbReference type="InterPro" id="IPR016635">
    <property type="entry name" value="AP_complex_ssu"/>
</dbReference>
<keyword evidence="10" id="KW-1185">Reference proteome</keyword>
<dbReference type="PANTHER" id="PTHR11753">
    <property type="entry name" value="ADAPTOR COMPLEXES SMALL SUBUNIT FAMILY"/>
    <property type="match status" value="1"/>
</dbReference>
<dbReference type="OrthoDB" id="10261046at2759"/>
<dbReference type="STRING" id="630390.A0A180H315"/>
<dbReference type="GO" id="GO:0006886">
    <property type="term" value="P:intracellular protein transport"/>
    <property type="evidence" value="ECO:0007669"/>
    <property type="project" value="UniProtKB-UniRule"/>
</dbReference>
<evidence type="ECO:0000256" key="4">
    <source>
        <dbReference type="ARBA" id="ARBA00022927"/>
    </source>
</evidence>
<reference evidence="9 10" key="3">
    <citation type="journal article" date="2017" name="G3 (Bethesda)">
        <title>Comparative analysis highlights variable genome content of wheat rusts and divergence of the mating loci.</title>
        <authorList>
            <person name="Cuomo C.A."/>
            <person name="Bakkeren G."/>
            <person name="Khalil H.B."/>
            <person name="Panwar V."/>
            <person name="Joly D."/>
            <person name="Linning R."/>
            <person name="Sakthikumar S."/>
            <person name="Song X."/>
            <person name="Adiconis X."/>
            <person name="Fan L."/>
            <person name="Goldberg J.M."/>
            <person name="Levin J.Z."/>
            <person name="Young S."/>
            <person name="Zeng Q."/>
            <person name="Anikster Y."/>
            <person name="Bruce M."/>
            <person name="Wang M."/>
            <person name="Yin C."/>
            <person name="McCallum B."/>
            <person name="Szabo L.J."/>
            <person name="Hulbert S."/>
            <person name="Chen X."/>
            <person name="Fellers J.P."/>
        </authorList>
    </citation>
    <scope>NUCLEOTIDE SEQUENCE</scope>
    <source>
        <strain evidence="10">Isolate 1-1 / race 1 (BBBD)</strain>
        <strain evidence="9">isolate 1-1 / race 1 (BBBD)</strain>
    </source>
</reference>
<name>A0A180H315_PUCT1</name>
<feature type="domain" description="AP complex mu/sigma subunit" evidence="7">
    <location>
        <begin position="122"/>
        <end position="201"/>
    </location>
</feature>
<evidence type="ECO:0000313" key="8">
    <source>
        <dbReference type="EMBL" id="OAV99390.1"/>
    </source>
</evidence>
<evidence type="ECO:0000259" key="7">
    <source>
        <dbReference type="Pfam" id="PF01217"/>
    </source>
</evidence>